<comment type="caution">
    <text evidence="1">The sequence shown here is derived from an EMBL/GenBank/DDBJ whole genome shotgun (WGS) entry which is preliminary data.</text>
</comment>
<dbReference type="Proteomes" id="UP000287171">
    <property type="component" value="Unassembled WGS sequence"/>
</dbReference>
<dbReference type="InterPro" id="IPR004378">
    <property type="entry name" value="F420H2_quin_Rdtase"/>
</dbReference>
<evidence type="ECO:0000313" key="2">
    <source>
        <dbReference type="Proteomes" id="UP000287171"/>
    </source>
</evidence>
<keyword evidence="2" id="KW-1185">Reference proteome</keyword>
<evidence type="ECO:0000313" key="1">
    <source>
        <dbReference type="EMBL" id="GCE29076.1"/>
    </source>
</evidence>
<reference evidence="2" key="1">
    <citation type="submission" date="2018-12" db="EMBL/GenBank/DDBJ databases">
        <title>Tengunoibacter tsumagoiensis gen. nov., sp. nov., Dictyobacter kobayashii sp. nov., D. alpinus sp. nov., and D. joshuensis sp. nov. and description of Dictyobacteraceae fam. nov. within the order Ktedonobacterales isolated from Tengu-no-mugimeshi.</title>
        <authorList>
            <person name="Wang C.M."/>
            <person name="Zheng Y."/>
            <person name="Sakai Y."/>
            <person name="Toyoda A."/>
            <person name="Minakuchi Y."/>
            <person name="Abe K."/>
            <person name="Yokota A."/>
            <person name="Yabe S."/>
        </authorList>
    </citation>
    <scope>NUCLEOTIDE SEQUENCE [LARGE SCALE GENOMIC DNA]</scope>
    <source>
        <strain evidence="2">Uno16</strain>
    </source>
</reference>
<name>A0A402BCL4_9CHLR</name>
<dbReference type="GO" id="GO:0016491">
    <property type="term" value="F:oxidoreductase activity"/>
    <property type="evidence" value="ECO:0007669"/>
    <property type="project" value="InterPro"/>
</dbReference>
<dbReference type="InterPro" id="IPR012349">
    <property type="entry name" value="Split_barrel_FMN-bd"/>
</dbReference>
<organism evidence="1 2">
    <name type="scientific">Dictyobacter alpinus</name>
    <dbReference type="NCBI Taxonomy" id="2014873"/>
    <lineage>
        <taxon>Bacteria</taxon>
        <taxon>Bacillati</taxon>
        <taxon>Chloroflexota</taxon>
        <taxon>Ktedonobacteria</taxon>
        <taxon>Ktedonobacterales</taxon>
        <taxon>Dictyobacteraceae</taxon>
        <taxon>Dictyobacter</taxon>
    </lineage>
</organism>
<proteinExistence type="predicted"/>
<dbReference type="Gene3D" id="2.30.110.10">
    <property type="entry name" value="Electron Transport, Fmn-binding Protein, Chain A"/>
    <property type="match status" value="1"/>
</dbReference>
<dbReference type="Pfam" id="PF04075">
    <property type="entry name" value="F420H2_quin_red"/>
    <property type="match status" value="1"/>
</dbReference>
<sequence>MAKDNKQLRTFVKRFINPVLRYLARLSPGPFALLRHVGRSSGKTYEIPMMVWPVKDGFVIVLTYGPHVDWLRNLQAAGQGSLRWHGREYTFQRPQAIDAQTALPALPPFIKFVMQRRGAKDFVKLPGN</sequence>
<dbReference type="AlphaFoldDB" id="A0A402BCL4"/>
<accession>A0A402BCL4</accession>
<protein>
    <submittedName>
        <fullName evidence="1">Peptidase</fullName>
    </submittedName>
</protein>
<dbReference type="NCBIfam" id="TIGR00026">
    <property type="entry name" value="hi_GC_TIGR00026"/>
    <property type="match status" value="1"/>
</dbReference>
<gene>
    <name evidence="1" type="ORF">KDA_45600</name>
</gene>
<dbReference type="RefSeq" id="WP_161982319.1">
    <property type="nucleotide sequence ID" value="NZ_BIFT01000001.1"/>
</dbReference>
<dbReference type="EMBL" id="BIFT01000001">
    <property type="protein sequence ID" value="GCE29076.1"/>
    <property type="molecule type" value="Genomic_DNA"/>
</dbReference>